<accession>A0A432Y8U1</accession>
<sequence>MSSIKSSFVAKDFARRVKQRRKTLMLPMTQLAKKLGVSEPEYNQIESGDRPPSRKLLTQISIELRTSEKWLIEGGY</sequence>
<dbReference type="GO" id="GO:0003677">
    <property type="term" value="F:DNA binding"/>
    <property type="evidence" value="ECO:0007669"/>
    <property type="project" value="InterPro"/>
</dbReference>
<dbReference type="SMART" id="SM00530">
    <property type="entry name" value="HTH_XRE"/>
    <property type="match status" value="1"/>
</dbReference>
<dbReference type="InterPro" id="IPR010982">
    <property type="entry name" value="Lambda_DNA-bd_dom_sf"/>
</dbReference>
<gene>
    <name evidence="2" type="ORF">CWE25_02790</name>
</gene>
<comment type="caution">
    <text evidence="2">The sequence shown here is derived from an EMBL/GenBank/DDBJ whole genome shotgun (WGS) entry which is preliminary data.</text>
</comment>
<dbReference type="RefSeq" id="WP_110573588.1">
    <property type="nucleotide sequence ID" value="NZ_PIPV01000002.1"/>
</dbReference>
<evidence type="ECO:0000259" key="1">
    <source>
        <dbReference type="PROSITE" id="PS50943"/>
    </source>
</evidence>
<dbReference type="Pfam" id="PF01381">
    <property type="entry name" value="HTH_3"/>
    <property type="match status" value="1"/>
</dbReference>
<feature type="domain" description="HTH cro/C1-type" evidence="1">
    <location>
        <begin position="17"/>
        <end position="71"/>
    </location>
</feature>
<name>A0A432Y8U1_9GAMM</name>
<dbReference type="EMBL" id="PIPV01000002">
    <property type="protein sequence ID" value="RUO57405.1"/>
    <property type="molecule type" value="Genomic_DNA"/>
</dbReference>
<keyword evidence="3" id="KW-1185">Reference proteome</keyword>
<dbReference type="AlphaFoldDB" id="A0A432Y8U1"/>
<proteinExistence type="predicted"/>
<dbReference type="SUPFAM" id="SSF47413">
    <property type="entry name" value="lambda repressor-like DNA-binding domains"/>
    <property type="match status" value="1"/>
</dbReference>
<reference evidence="3" key="1">
    <citation type="journal article" date="2018" name="Front. Microbiol.">
        <title>Genome-Based Analysis Reveals the Taxonomy and Diversity of the Family Idiomarinaceae.</title>
        <authorList>
            <person name="Liu Y."/>
            <person name="Lai Q."/>
            <person name="Shao Z."/>
        </authorList>
    </citation>
    <scope>NUCLEOTIDE SEQUENCE [LARGE SCALE GENOMIC DNA]</scope>
    <source>
        <strain evidence="3">F23</strain>
    </source>
</reference>
<dbReference type="InterPro" id="IPR001387">
    <property type="entry name" value="Cro/C1-type_HTH"/>
</dbReference>
<evidence type="ECO:0000313" key="2">
    <source>
        <dbReference type="EMBL" id="RUO57405.1"/>
    </source>
</evidence>
<dbReference type="OrthoDB" id="6238723at2"/>
<evidence type="ECO:0000313" key="3">
    <source>
        <dbReference type="Proteomes" id="UP000287330"/>
    </source>
</evidence>
<protein>
    <submittedName>
        <fullName evidence="2">Transcriptional regulator</fullName>
    </submittedName>
</protein>
<dbReference type="CDD" id="cd00093">
    <property type="entry name" value="HTH_XRE"/>
    <property type="match status" value="1"/>
</dbReference>
<dbReference type="PROSITE" id="PS50943">
    <property type="entry name" value="HTH_CROC1"/>
    <property type="match status" value="1"/>
</dbReference>
<dbReference type="Gene3D" id="1.10.260.40">
    <property type="entry name" value="lambda repressor-like DNA-binding domains"/>
    <property type="match status" value="1"/>
</dbReference>
<dbReference type="Proteomes" id="UP000287330">
    <property type="component" value="Unassembled WGS sequence"/>
</dbReference>
<organism evidence="2 3">
    <name type="scientific">Idiomarina fontislapidosi</name>
    <dbReference type="NCBI Taxonomy" id="263723"/>
    <lineage>
        <taxon>Bacteria</taxon>
        <taxon>Pseudomonadati</taxon>
        <taxon>Pseudomonadota</taxon>
        <taxon>Gammaproteobacteria</taxon>
        <taxon>Alteromonadales</taxon>
        <taxon>Idiomarinaceae</taxon>
        <taxon>Idiomarina</taxon>
    </lineage>
</organism>